<feature type="compositionally biased region" description="Basic residues" evidence="1">
    <location>
        <begin position="16"/>
        <end position="26"/>
    </location>
</feature>
<comment type="caution">
    <text evidence="2">The sequence shown here is derived from an EMBL/GenBank/DDBJ whole genome shotgun (WGS) entry which is preliminary data.</text>
</comment>
<evidence type="ECO:0000313" key="3">
    <source>
        <dbReference type="Proteomes" id="UP000663836"/>
    </source>
</evidence>
<feature type="non-terminal residue" evidence="2">
    <location>
        <position position="1"/>
    </location>
</feature>
<gene>
    <name evidence="2" type="ORF">JBS370_LOCUS40427</name>
</gene>
<feature type="compositionally biased region" description="Low complexity" evidence="1">
    <location>
        <begin position="39"/>
        <end position="49"/>
    </location>
</feature>
<organism evidence="2 3">
    <name type="scientific">Rotaria sordida</name>
    <dbReference type="NCBI Taxonomy" id="392033"/>
    <lineage>
        <taxon>Eukaryota</taxon>
        <taxon>Metazoa</taxon>
        <taxon>Spiralia</taxon>
        <taxon>Gnathifera</taxon>
        <taxon>Rotifera</taxon>
        <taxon>Eurotatoria</taxon>
        <taxon>Bdelloidea</taxon>
        <taxon>Philodinida</taxon>
        <taxon>Philodinidae</taxon>
        <taxon>Rotaria</taxon>
    </lineage>
</organism>
<dbReference type="AlphaFoldDB" id="A0A820HZA4"/>
<feature type="region of interest" description="Disordered" evidence="1">
    <location>
        <begin position="1"/>
        <end position="49"/>
    </location>
</feature>
<sequence length="49" mass="5482">GEEITSSGRLDELKQKKLKPNRKRRTFSTTEQIGNGLETTTTTTTAKKT</sequence>
<accession>A0A820HZA4</accession>
<reference evidence="2" key="1">
    <citation type="submission" date="2021-02" db="EMBL/GenBank/DDBJ databases">
        <authorList>
            <person name="Nowell W R."/>
        </authorList>
    </citation>
    <scope>NUCLEOTIDE SEQUENCE</scope>
</reference>
<proteinExistence type="predicted"/>
<dbReference type="EMBL" id="CAJOBD010036013">
    <property type="protein sequence ID" value="CAF4302189.1"/>
    <property type="molecule type" value="Genomic_DNA"/>
</dbReference>
<name>A0A820HZA4_9BILA</name>
<dbReference type="Proteomes" id="UP000663836">
    <property type="component" value="Unassembled WGS sequence"/>
</dbReference>
<protein>
    <submittedName>
        <fullName evidence="2">Uncharacterized protein</fullName>
    </submittedName>
</protein>
<evidence type="ECO:0000313" key="2">
    <source>
        <dbReference type="EMBL" id="CAF4302189.1"/>
    </source>
</evidence>
<evidence type="ECO:0000256" key="1">
    <source>
        <dbReference type="SAM" id="MobiDB-lite"/>
    </source>
</evidence>